<dbReference type="SMART" id="SM00906">
    <property type="entry name" value="Fungal_trans"/>
    <property type="match status" value="1"/>
</dbReference>
<protein>
    <submittedName>
        <fullName evidence="8">Zn(2)-C6 fungal-type domain-containing protein</fullName>
    </submittedName>
</protein>
<evidence type="ECO:0000256" key="4">
    <source>
        <dbReference type="ARBA" id="ARBA00023125"/>
    </source>
</evidence>
<evidence type="ECO:0000259" key="7">
    <source>
        <dbReference type="SMART" id="SM00906"/>
    </source>
</evidence>
<dbReference type="InterPro" id="IPR051615">
    <property type="entry name" value="Transcr_Regulatory_Elem"/>
</dbReference>
<dbReference type="EMBL" id="JACAZI010000003">
    <property type="protein sequence ID" value="KAF7364968.1"/>
    <property type="molecule type" value="Genomic_DNA"/>
</dbReference>
<keyword evidence="1" id="KW-0479">Metal-binding</keyword>
<comment type="caution">
    <text evidence="8">The sequence shown here is derived from an EMBL/GenBank/DDBJ whole genome shotgun (WGS) entry which is preliminary data.</text>
</comment>
<evidence type="ECO:0000256" key="6">
    <source>
        <dbReference type="ARBA" id="ARBA00023242"/>
    </source>
</evidence>
<organism evidence="8 9">
    <name type="scientific">Mycena venus</name>
    <dbReference type="NCBI Taxonomy" id="2733690"/>
    <lineage>
        <taxon>Eukaryota</taxon>
        <taxon>Fungi</taxon>
        <taxon>Dikarya</taxon>
        <taxon>Basidiomycota</taxon>
        <taxon>Agaricomycotina</taxon>
        <taxon>Agaricomycetes</taxon>
        <taxon>Agaricomycetidae</taxon>
        <taxon>Agaricales</taxon>
        <taxon>Marasmiineae</taxon>
        <taxon>Mycenaceae</taxon>
        <taxon>Mycena</taxon>
    </lineage>
</organism>
<evidence type="ECO:0000256" key="2">
    <source>
        <dbReference type="ARBA" id="ARBA00022833"/>
    </source>
</evidence>
<dbReference type="PANTHER" id="PTHR31313:SF81">
    <property type="entry name" value="TY1 ENHANCER ACTIVATOR"/>
    <property type="match status" value="1"/>
</dbReference>
<keyword evidence="3" id="KW-0805">Transcription regulation</keyword>
<evidence type="ECO:0000313" key="8">
    <source>
        <dbReference type="EMBL" id="KAF7364968.1"/>
    </source>
</evidence>
<dbReference type="GO" id="GO:0003677">
    <property type="term" value="F:DNA binding"/>
    <property type="evidence" value="ECO:0007669"/>
    <property type="project" value="UniProtKB-KW"/>
</dbReference>
<evidence type="ECO:0000256" key="1">
    <source>
        <dbReference type="ARBA" id="ARBA00022723"/>
    </source>
</evidence>
<dbReference type="AlphaFoldDB" id="A0A8H6YPN5"/>
<accession>A0A8H6YPN5</accession>
<reference evidence="8" key="1">
    <citation type="submission" date="2020-05" db="EMBL/GenBank/DDBJ databases">
        <title>Mycena genomes resolve the evolution of fungal bioluminescence.</title>
        <authorList>
            <person name="Tsai I.J."/>
        </authorList>
    </citation>
    <scope>NUCLEOTIDE SEQUENCE</scope>
    <source>
        <strain evidence="8">CCC161011</strain>
    </source>
</reference>
<name>A0A8H6YPN5_9AGAR</name>
<keyword evidence="4" id="KW-0238">DNA-binding</keyword>
<keyword evidence="5" id="KW-0804">Transcription</keyword>
<feature type="domain" description="Xylanolytic transcriptional activator regulatory" evidence="7">
    <location>
        <begin position="116"/>
        <end position="191"/>
    </location>
</feature>
<keyword evidence="9" id="KW-1185">Reference proteome</keyword>
<keyword evidence="6" id="KW-0539">Nucleus</keyword>
<dbReference type="OrthoDB" id="2154091at2759"/>
<sequence>MERREHDKILDVAFKFHTMFPIVPSLFLRDMYRALSVPRSEEPPATPHYSPMLHNAALAVCAVFSDDPYLRDPNTRRHFVESAKVWLEGKKPDPSMVHSLAYIATFYTDCGDQVPAELYCGMMTRLSITLGLGVNATQWVKAGKMTDDEAAARNSAYWSTFILDVTAALYYGRDPPPRRSGTPMPFVDSDIDQIPRYYGPTKITPQSGYLTLIFYETSALCLIACQIADVVNNLRPEARPNVIHIAEHVTKIDLELNNWKSRLPPQLDITLMNRAGSSPQRIMLHLMYWCCFITLHRPFFNRRTQQIQHSGPEVDHIKLCSRAADNVLELLETWSSLYTMRLASLKMSGFIFTAATVFLLRALQATGRSRIVHGVLNTALAQIETCIRYLSEMGDTWASAMRFADMLQAILNDRLRPLIARRFAHRREPISNAAGTSHKEPAVVLGADAPHEMNLSAWTEPAPSYPPEWAPQPYPAGWSEPPMDENFFARMQHAPSAFDVEHSYPEPAFSELDMNGFLLPDYGFLAPQLWEQDFSDESMGSQFS</sequence>
<evidence type="ECO:0000313" key="9">
    <source>
        <dbReference type="Proteomes" id="UP000620124"/>
    </source>
</evidence>
<dbReference type="InterPro" id="IPR007219">
    <property type="entry name" value="XnlR_reg_dom"/>
</dbReference>
<dbReference type="Proteomes" id="UP000620124">
    <property type="component" value="Unassembled WGS sequence"/>
</dbReference>
<dbReference type="CDD" id="cd12148">
    <property type="entry name" value="fungal_TF_MHR"/>
    <property type="match status" value="1"/>
</dbReference>
<dbReference type="GO" id="GO:0006351">
    <property type="term" value="P:DNA-templated transcription"/>
    <property type="evidence" value="ECO:0007669"/>
    <property type="project" value="InterPro"/>
</dbReference>
<dbReference type="Pfam" id="PF04082">
    <property type="entry name" value="Fungal_trans"/>
    <property type="match status" value="1"/>
</dbReference>
<evidence type="ECO:0000256" key="5">
    <source>
        <dbReference type="ARBA" id="ARBA00023163"/>
    </source>
</evidence>
<keyword evidence="2" id="KW-0862">Zinc</keyword>
<dbReference type="PANTHER" id="PTHR31313">
    <property type="entry name" value="TY1 ENHANCER ACTIVATOR"/>
    <property type="match status" value="1"/>
</dbReference>
<evidence type="ECO:0000256" key="3">
    <source>
        <dbReference type="ARBA" id="ARBA00023015"/>
    </source>
</evidence>
<gene>
    <name evidence="8" type="ORF">MVEN_00367700</name>
</gene>
<dbReference type="GO" id="GO:0008270">
    <property type="term" value="F:zinc ion binding"/>
    <property type="evidence" value="ECO:0007669"/>
    <property type="project" value="InterPro"/>
</dbReference>
<proteinExistence type="predicted"/>